<protein>
    <recommendedName>
        <fullName evidence="3 7">Flagella basal body P-ring formation protein FlgA</fullName>
    </recommendedName>
</protein>
<keyword evidence="5 7" id="KW-0574">Periplasm</keyword>
<dbReference type="Gene3D" id="3.90.1210.10">
    <property type="entry name" value="Antifreeze-like/N-acetylneuraminic acid synthase C-terminal domain"/>
    <property type="match status" value="1"/>
</dbReference>
<keyword evidence="4 7" id="KW-0732">Signal</keyword>
<evidence type="ECO:0000313" key="10">
    <source>
        <dbReference type="Proteomes" id="UP001306592"/>
    </source>
</evidence>
<evidence type="ECO:0000256" key="5">
    <source>
        <dbReference type="ARBA" id="ARBA00022764"/>
    </source>
</evidence>
<name>A0ABU8DB69_ERWAP</name>
<comment type="function">
    <text evidence="6 7">Involved in the assembly process of the P-ring formation. It may associate with FlgF on the rod constituting a structure essential for the P-ring assembly or may act as a modulator protein for the P-ring assembly.</text>
</comment>
<proteinExistence type="inferred from homology"/>
<dbReference type="InterPro" id="IPR039246">
    <property type="entry name" value="Flagellar_FlgA"/>
</dbReference>
<dbReference type="PANTHER" id="PTHR36307">
    <property type="entry name" value="FLAGELLA BASAL BODY P-RING FORMATION PROTEIN FLGA"/>
    <property type="match status" value="1"/>
</dbReference>
<keyword evidence="9" id="KW-0282">Flagellum</keyword>
<keyword evidence="9" id="KW-0966">Cell projection</keyword>
<evidence type="ECO:0000256" key="4">
    <source>
        <dbReference type="ARBA" id="ARBA00022729"/>
    </source>
</evidence>
<dbReference type="SMART" id="SM00858">
    <property type="entry name" value="SAF"/>
    <property type="match status" value="1"/>
</dbReference>
<comment type="subcellular location">
    <subcellularLocation>
        <location evidence="1 7">Periplasm</location>
    </subcellularLocation>
</comment>
<sequence>MRGATLLLSALLSLASVTATAGDLNAQLNQFFKNRYGENGQGADNLSVVVKTPQNMWPACDAPQFSLPGNSRMWGNISVAANCDQNRRYIQVQVQVSGSYLVATRQVPRGTAIAAGDLRMQQGRLDTLPARTLMKAEDAVGAITLRDINPGQPVTQMMMRQPWRVKAGQMVTVTASGDGFNISSEGKAMNNATALQSVRVRMSSGQIVMGKVDSDGNILISL</sequence>
<dbReference type="Pfam" id="PF17656">
    <property type="entry name" value="ChapFlgA_N"/>
    <property type="match status" value="1"/>
</dbReference>
<dbReference type="Pfam" id="PF13144">
    <property type="entry name" value="ChapFlgA"/>
    <property type="match status" value="1"/>
</dbReference>
<feature type="signal peptide" evidence="7">
    <location>
        <begin position="1"/>
        <end position="21"/>
    </location>
</feature>
<dbReference type="InterPro" id="IPR013974">
    <property type="entry name" value="SAF"/>
</dbReference>
<organism evidence="9 10">
    <name type="scientific">Erwinia aphidicola</name>
    <dbReference type="NCBI Taxonomy" id="68334"/>
    <lineage>
        <taxon>Bacteria</taxon>
        <taxon>Pseudomonadati</taxon>
        <taxon>Pseudomonadota</taxon>
        <taxon>Gammaproteobacteria</taxon>
        <taxon>Enterobacterales</taxon>
        <taxon>Erwiniaceae</taxon>
        <taxon>Erwinia</taxon>
    </lineage>
</organism>
<accession>A0ABU8DB69</accession>
<evidence type="ECO:0000259" key="8">
    <source>
        <dbReference type="SMART" id="SM00858"/>
    </source>
</evidence>
<gene>
    <name evidence="9" type="primary">flgA</name>
    <name evidence="9" type="ORF">V8N49_03695</name>
</gene>
<comment type="similarity">
    <text evidence="2 7">Belongs to the FlgA family.</text>
</comment>
<evidence type="ECO:0000313" key="9">
    <source>
        <dbReference type="EMBL" id="MEI2680762.1"/>
    </source>
</evidence>
<feature type="chain" id="PRO_5045010033" description="Flagella basal body P-ring formation protein FlgA" evidence="7">
    <location>
        <begin position="22"/>
        <end position="222"/>
    </location>
</feature>
<evidence type="ECO:0000256" key="7">
    <source>
        <dbReference type="RuleBase" id="RU362063"/>
    </source>
</evidence>
<dbReference type="PANTHER" id="PTHR36307:SF1">
    <property type="entry name" value="FLAGELLA BASAL BODY P-RING FORMATION PROTEIN FLGA"/>
    <property type="match status" value="1"/>
</dbReference>
<keyword evidence="10" id="KW-1185">Reference proteome</keyword>
<dbReference type="InterPro" id="IPR017585">
    <property type="entry name" value="SAF_FlgA"/>
</dbReference>
<dbReference type="Gene3D" id="2.30.30.760">
    <property type="match status" value="1"/>
</dbReference>
<dbReference type="Proteomes" id="UP001306592">
    <property type="component" value="Unassembled WGS sequence"/>
</dbReference>
<reference evidence="9 10" key="1">
    <citation type="submission" date="2024-02" db="EMBL/GenBank/DDBJ databases">
        <title>First report Erwinia aphidicola in onion in Chile.</title>
        <authorList>
            <person name="Valenzuela M."/>
            <person name="Pena M."/>
            <person name="Dutta B."/>
        </authorList>
    </citation>
    <scope>NUCLEOTIDE SEQUENCE [LARGE SCALE GENOMIC DNA]</scope>
    <source>
        <strain evidence="9 10">QCJ3A</strain>
    </source>
</reference>
<evidence type="ECO:0000256" key="2">
    <source>
        <dbReference type="ARBA" id="ARBA00010474"/>
    </source>
</evidence>
<evidence type="ECO:0000256" key="6">
    <source>
        <dbReference type="ARBA" id="ARBA00025643"/>
    </source>
</evidence>
<evidence type="ECO:0000256" key="1">
    <source>
        <dbReference type="ARBA" id="ARBA00004418"/>
    </source>
</evidence>
<keyword evidence="9" id="KW-0969">Cilium</keyword>
<feature type="domain" description="SAF" evidence="8">
    <location>
        <begin position="98"/>
        <end position="160"/>
    </location>
</feature>
<dbReference type="NCBIfam" id="TIGR03170">
    <property type="entry name" value="flgA_cterm"/>
    <property type="match status" value="1"/>
</dbReference>
<evidence type="ECO:0000256" key="3">
    <source>
        <dbReference type="ARBA" id="ARBA00014754"/>
    </source>
</evidence>
<comment type="caution">
    <text evidence="9">The sequence shown here is derived from an EMBL/GenBank/DDBJ whole genome shotgun (WGS) entry which is preliminary data.</text>
</comment>
<dbReference type="GeneID" id="89472966"/>
<keyword evidence="7" id="KW-1005">Bacterial flagellum biogenesis</keyword>
<dbReference type="RefSeq" id="WP_048916412.1">
    <property type="nucleotide sequence ID" value="NZ_CAKKMT010000003.1"/>
</dbReference>
<dbReference type="InterPro" id="IPR041231">
    <property type="entry name" value="FlgA_N"/>
</dbReference>
<dbReference type="EMBL" id="JBANEI010000001">
    <property type="protein sequence ID" value="MEI2680762.1"/>
    <property type="molecule type" value="Genomic_DNA"/>
</dbReference>
<dbReference type="CDD" id="cd11614">
    <property type="entry name" value="SAF_CpaB_FlgA_like"/>
    <property type="match status" value="1"/>
</dbReference>